<dbReference type="InterPro" id="IPR043128">
    <property type="entry name" value="Rev_trsase/Diguanyl_cyclase"/>
</dbReference>
<dbReference type="Pfam" id="PF17919">
    <property type="entry name" value="RT_RNaseH_2"/>
    <property type="match status" value="1"/>
</dbReference>
<protein>
    <submittedName>
        <fullName evidence="2">10776_t:CDS:1</fullName>
    </submittedName>
</protein>
<gene>
    <name evidence="2" type="ORF">DERYTH_LOCUS6422</name>
</gene>
<dbReference type="FunFam" id="3.10.20.370:FF:000001">
    <property type="entry name" value="Retrovirus-related Pol polyprotein from transposon 17.6-like protein"/>
    <property type="match status" value="1"/>
</dbReference>
<proteinExistence type="predicted"/>
<dbReference type="EMBL" id="CAJVPY010002912">
    <property type="protein sequence ID" value="CAG8575528.1"/>
    <property type="molecule type" value="Genomic_DNA"/>
</dbReference>
<name>A0A9N9BTN5_9GLOM</name>
<evidence type="ECO:0000313" key="3">
    <source>
        <dbReference type="Proteomes" id="UP000789405"/>
    </source>
</evidence>
<dbReference type="AlphaFoldDB" id="A0A9N9BTN5"/>
<organism evidence="2 3">
    <name type="scientific">Dentiscutata erythropus</name>
    <dbReference type="NCBI Taxonomy" id="1348616"/>
    <lineage>
        <taxon>Eukaryota</taxon>
        <taxon>Fungi</taxon>
        <taxon>Fungi incertae sedis</taxon>
        <taxon>Mucoromycota</taxon>
        <taxon>Glomeromycotina</taxon>
        <taxon>Glomeromycetes</taxon>
        <taxon>Diversisporales</taxon>
        <taxon>Gigasporaceae</taxon>
        <taxon>Dentiscutata</taxon>
    </lineage>
</organism>
<dbReference type="Proteomes" id="UP000789405">
    <property type="component" value="Unassembled WGS sequence"/>
</dbReference>
<feature type="domain" description="Reverse transcriptase/retrotransposon-derived protein RNase H-like" evidence="1">
    <location>
        <begin position="124"/>
        <end position="215"/>
    </location>
</feature>
<dbReference type="SUPFAM" id="SSF56672">
    <property type="entry name" value="DNA/RNA polymerases"/>
    <property type="match status" value="1"/>
</dbReference>
<dbReference type="OrthoDB" id="5593162at2759"/>
<comment type="caution">
    <text evidence="2">The sequence shown here is derived from an EMBL/GenBank/DDBJ whole genome shotgun (WGS) entry which is preliminary data.</text>
</comment>
<evidence type="ECO:0000313" key="2">
    <source>
        <dbReference type="EMBL" id="CAG8575528.1"/>
    </source>
</evidence>
<dbReference type="Gene3D" id="3.10.20.370">
    <property type="match status" value="1"/>
</dbReference>
<dbReference type="Gene3D" id="3.30.70.270">
    <property type="match status" value="1"/>
</dbReference>
<evidence type="ECO:0000259" key="1">
    <source>
        <dbReference type="Pfam" id="PF17919"/>
    </source>
</evidence>
<sequence>MNPYSDKESNYSNCNILPPGLSSHEAWWNLDSDDDYLNENIYELTPEKSKEKEDFYLNKVEEIPYELDIDKLNSEDDNLELKFLGYTIGPDGISTNPKKVHSEFFKNCCSTQSPLKKNTKYKCTSKQDEAFKILKRRLISAPIFAYPDFLKKFLLFTDASGSALGAILSQKDNKNRERVIYYASRTMTNVEKNYSVTEQECLAVGWLISSTSTALISLLSPIIRLLSPY</sequence>
<accession>A0A9N9BTN5</accession>
<dbReference type="InterPro" id="IPR041577">
    <property type="entry name" value="RT_RNaseH_2"/>
</dbReference>
<dbReference type="InterPro" id="IPR043502">
    <property type="entry name" value="DNA/RNA_pol_sf"/>
</dbReference>
<reference evidence="2" key="1">
    <citation type="submission" date="2021-06" db="EMBL/GenBank/DDBJ databases">
        <authorList>
            <person name="Kallberg Y."/>
            <person name="Tangrot J."/>
            <person name="Rosling A."/>
        </authorList>
    </citation>
    <scope>NUCLEOTIDE SEQUENCE</scope>
    <source>
        <strain evidence="2">MA453B</strain>
    </source>
</reference>
<dbReference type="PANTHER" id="PTHR34072">
    <property type="entry name" value="ENZYMATIC POLYPROTEIN-RELATED"/>
    <property type="match status" value="1"/>
</dbReference>
<keyword evidence="3" id="KW-1185">Reference proteome</keyword>